<dbReference type="GO" id="GO:0016887">
    <property type="term" value="F:ATP hydrolysis activity"/>
    <property type="evidence" value="ECO:0007669"/>
    <property type="project" value="InterPro"/>
</dbReference>
<dbReference type="InterPro" id="IPR017871">
    <property type="entry name" value="ABC_transporter-like_CS"/>
</dbReference>
<protein>
    <submittedName>
        <fullName evidence="6">ABC transporter ATP-binding protein</fullName>
    </submittedName>
</protein>
<keyword evidence="2" id="KW-0547">Nucleotide-binding</keyword>
<dbReference type="PROSITE" id="PS50893">
    <property type="entry name" value="ABC_TRANSPORTER_2"/>
    <property type="match status" value="1"/>
</dbReference>
<feature type="domain" description="ABC transporter" evidence="5">
    <location>
        <begin position="23"/>
        <end position="255"/>
    </location>
</feature>
<evidence type="ECO:0000259" key="5">
    <source>
        <dbReference type="PROSITE" id="PS50893"/>
    </source>
</evidence>
<keyword evidence="3 6" id="KW-0067">ATP-binding</keyword>
<dbReference type="PANTHER" id="PTHR42794">
    <property type="entry name" value="HEMIN IMPORT ATP-BINDING PROTEIN HMUV"/>
    <property type="match status" value="1"/>
</dbReference>
<dbReference type="Gene3D" id="3.40.50.300">
    <property type="entry name" value="P-loop containing nucleotide triphosphate hydrolases"/>
    <property type="match status" value="1"/>
</dbReference>
<dbReference type="InterPro" id="IPR003439">
    <property type="entry name" value="ABC_transporter-like_ATP-bd"/>
</dbReference>
<gene>
    <name evidence="6" type="ORF">nbrc107697_25940</name>
</gene>
<dbReference type="AlphaFoldDB" id="A0A7I9UZK4"/>
<dbReference type="InterPro" id="IPR027417">
    <property type="entry name" value="P-loop_NTPase"/>
</dbReference>
<dbReference type="RefSeq" id="WP_161927958.1">
    <property type="nucleotide sequence ID" value="NZ_BJOU01000002.1"/>
</dbReference>
<dbReference type="Pfam" id="PF00005">
    <property type="entry name" value="ABC_tran"/>
    <property type="match status" value="1"/>
</dbReference>
<keyword evidence="7" id="KW-1185">Reference proteome</keyword>
<dbReference type="FunFam" id="3.40.50.300:FF:000134">
    <property type="entry name" value="Iron-enterobactin ABC transporter ATP-binding protein"/>
    <property type="match status" value="1"/>
</dbReference>
<dbReference type="Proteomes" id="UP000444980">
    <property type="component" value="Unassembled WGS sequence"/>
</dbReference>
<dbReference type="PANTHER" id="PTHR42794:SF2">
    <property type="entry name" value="ABC TRANSPORTER ATP-BINDING PROTEIN"/>
    <property type="match status" value="1"/>
</dbReference>
<accession>A0A7I9UZK4</accession>
<comment type="caution">
    <text evidence="6">The sequence shown here is derived from an EMBL/GenBank/DDBJ whole genome shotgun (WGS) entry which is preliminary data.</text>
</comment>
<reference evidence="7" key="1">
    <citation type="submission" date="2019-06" db="EMBL/GenBank/DDBJ databases">
        <title>Gordonia isolated from sludge of a wastewater treatment plant.</title>
        <authorList>
            <person name="Tamura T."/>
            <person name="Aoyama K."/>
            <person name="Kang Y."/>
            <person name="Saito S."/>
            <person name="Akiyama N."/>
            <person name="Yazawa K."/>
            <person name="Gonoi T."/>
            <person name="Mikami Y."/>
        </authorList>
    </citation>
    <scope>NUCLEOTIDE SEQUENCE [LARGE SCALE GENOMIC DNA]</scope>
    <source>
        <strain evidence="7">NBRC 107697</strain>
    </source>
</reference>
<organism evidence="6 7">
    <name type="scientific">Gordonia crocea</name>
    <dbReference type="NCBI Taxonomy" id="589162"/>
    <lineage>
        <taxon>Bacteria</taxon>
        <taxon>Bacillati</taxon>
        <taxon>Actinomycetota</taxon>
        <taxon>Actinomycetes</taxon>
        <taxon>Mycobacteriales</taxon>
        <taxon>Gordoniaceae</taxon>
        <taxon>Gordonia</taxon>
    </lineage>
</organism>
<evidence type="ECO:0000313" key="7">
    <source>
        <dbReference type="Proteomes" id="UP000444980"/>
    </source>
</evidence>
<feature type="region of interest" description="Disordered" evidence="4">
    <location>
        <begin position="1"/>
        <end position="22"/>
    </location>
</feature>
<dbReference type="SUPFAM" id="SSF52540">
    <property type="entry name" value="P-loop containing nucleoside triphosphate hydrolases"/>
    <property type="match status" value="1"/>
</dbReference>
<name>A0A7I9UZK4_9ACTN</name>
<proteinExistence type="predicted"/>
<keyword evidence="1" id="KW-0813">Transport</keyword>
<evidence type="ECO:0000256" key="4">
    <source>
        <dbReference type="SAM" id="MobiDB-lite"/>
    </source>
</evidence>
<dbReference type="OrthoDB" id="3579586at2"/>
<sequence>MTSDDAGRWRRSQPARNQRPPTVATRAVSVDIDGVSIIADVDIAIPAGSLTAIVGPNGSGKSTLLRALYRACRPSRGTALIGAADVWQMPVRDSARLRAVVTQHHGETADFTVREIVSMGRTPHKRPLEGDTRHDRDIVDAALNRVDMAGFVDRYFQDLSGGERQRVLLARALAQQSPLIILDEPTNHLDVHAQIGLLDILADLEATIVVAVHDLNHALAYSDNVVVMCNGKVVAAGPPETVITPTLLADVFRIEARISRNPLTGDHYVVYGRCR</sequence>
<dbReference type="EMBL" id="BJOU01000002">
    <property type="protein sequence ID" value="GED98555.1"/>
    <property type="molecule type" value="Genomic_DNA"/>
</dbReference>
<dbReference type="SMART" id="SM00382">
    <property type="entry name" value="AAA"/>
    <property type="match status" value="1"/>
</dbReference>
<dbReference type="InterPro" id="IPR003593">
    <property type="entry name" value="AAA+_ATPase"/>
</dbReference>
<evidence type="ECO:0000256" key="3">
    <source>
        <dbReference type="ARBA" id="ARBA00022840"/>
    </source>
</evidence>
<dbReference type="GO" id="GO:0005524">
    <property type="term" value="F:ATP binding"/>
    <property type="evidence" value="ECO:0007669"/>
    <property type="project" value="UniProtKB-KW"/>
</dbReference>
<evidence type="ECO:0000313" key="6">
    <source>
        <dbReference type="EMBL" id="GED98555.1"/>
    </source>
</evidence>
<dbReference type="CDD" id="cd03214">
    <property type="entry name" value="ABC_Iron-Siderophores_B12_Hemin"/>
    <property type="match status" value="1"/>
</dbReference>
<evidence type="ECO:0000256" key="1">
    <source>
        <dbReference type="ARBA" id="ARBA00022448"/>
    </source>
</evidence>
<dbReference type="PROSITE" id="PS00211">
    <property type="entry name" value="ABC_TRANSPORTER_1"/>
    <property type="match status" value="1"/>
</dbReference>
<evidence type="ECO:0000256" key="2">
    <source>
        <dbReference type="ARBA" id="ARBA00022741"/>
    </source>
</evidence>